<reference evidence="1 2" key="1">
    <citation type="journal article" date="2016" name="Int. J. Syst. Evol. Microbiol.">
        <title>Labrenzia salina sp. nov., isolated from the rhizosphere of the halophyte Arthrocnemum macrostachyum.</title>
        <authorList>
            <person name="Camacho M."/>
            <person name="Redondo-Gomez S."/>
            <person name="Rodriguez-Llorente I."/>
            <person name="Rohde M."/>
            <person name="Sproer C."/>
            <person name="Schumann P."/>
            <person name="Klenk H.P."/>
            <person name="Montero-Calasanz M.D.C."/>
        </authorList>
    </citation>
    <scope>NUCLEOTIDE SEQUENCE [LARGE SCALE GENOMIC DNA]</scope>
    <source>
        <strain evidence="1 2">DSM 29163</strain>
    </source>
</reference>
<proteinExistence type="predicted"/>
<protein>
    <recommendedName>
        <fullName evidence="3">Lipoprotein</fullName>
    </recommendedName>
</protein>
<name>A0ABT3R3Q7_9HYPH</name>
<dbReference type="RefSeq" id="WP_265963570.1">
    <property type="nucleotide sequence ID" value="NZ_JAPEVI010000003.1"/>
</dbReference>
<dbReference type="Proteomes" id="UP001300261">
    <property type="component" value="Unassembled WGS sequence"/>
</dbReference>
<organism evidence="1 2">
    <name type="scientific">Roseibium salinum</name>
    <dbReference type="NCBI Taxonomy" id="1604349"/>
    <lineage>
        <taxon>Bacteria</taxon>
        <taxon>Pseudomonadati</taxon>
        <taxon>Pseudomonadota</taxon>
        <taxon>Alphaproteobacteria</taxon>
        <taxon>Hyphomicrobiales</taxon>
        <taxon>Stappiaceae</taxon>
        <taxon>Roseibium</taxon>
    </lineage>
</organism>
<comment type="caution">
    <text evidence="1">The sequence shown here is derived from an EMBL/GenBank/DDBJ whole genome shotgun (WGS) entry which is preliminary data.</text>
</comment>
<keyword evidence="2" id="KW-1185">Reference proteome</keyword>
<sequence length="193" mass="19983">MISAFQAVAKSRLKTMFTLGICAAALSGCGAGSDSVAGKIISGGQEPIEISPETFAPPVSCPPMQLKTNTFLIMKYARGKEDQAEGLLYQATIEDWANTCTQGADGQRQMKAGFSGNVTPGPAWQGGEVILPLRIAIVPGGSGAKPLSSEVLKVPVTLGAGAPSEKWTLIEGNLTVPANESVKVVFGFDEGGR</sequence>
<evidence type="ECO:0000313" key="2">
    <source>
        <dbReference type="Proteomes" id="UP001300261"/>
    </source>
</evidence>
<accession>A0ABT3R3Q7</accession>
<gene>
    <name evidence="1" type="ORF">ON753_15760</name>
</gene>
<evidence type="ECO:0000313" key="1">
    <source>
        <dbReference type="EMBL" id="MCX2723809.1"/>
    </source>
</evidence>
<evidence type="ECO:0008006" key="3">
    <source>
        <dbReference type="Google" id="ProtNLM"/>
    </source>
</evidence>
<dbReference type="EMBL" id="JAPEVI010000003">
    <property type="protein sequence ID" value="MCX2723809.1"/>
    <property type="molecule type" value="Genomic_DNA"/>
</dbReference>